<keyword evidence="3" id="KW-0694">RNA-binding</keyword>
<evidence type="ECO:0000256" key="5">
    <source>
        <dbReference type="ARBA" id="ARBA00023242"/>
    </source>
</evidence>
<dbReference type="InterPro" id="IPR040052">
    <property type="entry name" value="RBM17"/>
</dbReference>
<feature type="compositionally biased region" description="Pro residues" evidence="6">
    <location>
        <begin position="99"/>
        <end position="112"/>
    </location>
</feature>
<dbReference type="PANTHER" id="PTHR13288">
    <property type="entry name" value="SPLICING FACTOR 45 SPF45"/>
    <property type="match status" value="1"/>
</dbReference>
<dbReference type="Pfam" id="PF00076">
    <property type="entry name" value="RRM_1"/>
    <property type="match status" value="1"/>
</dbReference>
<evidence type="ECO:0000256" key="6">
    <source>
        <dbReference type="SAM" id="MobiDB-lite"/>
    </source>
</evidence>
<dbReference type="GO" id="GO:0071011">
    <property type="term" value="C:precatalytic spliceosome"/>
    <property type="evidence" value="ECO:0007669"/>
    <property type="project" value="TreeGrafter"/>
</dbReference>
<feature type="compositionally biased region" description="Polar residues" evidence="6">
    <location>
        <begin position="161"/>
        <end position="170"/>
    </location>
</feature>
<gene>
    <name evidence="8" type="ORF">HK097_003161</name>
</gene>
<reference evidence="8" key="1">
    <citation type="submission" date="2020-05" db="EMBL/GenBank/DDBJ databases">
        <title>Phylogenomic resolution of chytrid fungi.</title>
        <authorList>
            <person name="Stajich J.E."/>
            <person name="Amses K."/>
            <person name="Simmons R."/>
            <person name="Seto K."/>
            <person name="Myers J."/>
            <person name="Bonds A."/>
            <person name="Quandt C.A."/>
            <person name="Barry K."/>
            <person name="Liu P."/>
            <person name="Grigoriev I."/>
            <person name="Longcore J.E."/>
            <person name="James T.Y."/>
        </authorList>
    </citation>
    <scope>NUCLEOTIDE SEQUENCE</scope>
    <source>
        <strain evidence="8">JEL0318</strain>
    </source>
</reference>
<dbReference type="InterPro" id="IPR000504">
    <property type="entry name" value="RRM_dom"/>
</dbReference>
<feature type="compositionally biased region" description="Gly residues" evidence="6">
    <location>
        <begin position="124"/>
        <end position="135"/>
    </location>
</feature>
<keyword evidence="5" id="KW-0539">Nucleus</keyword>
<keyword evidence="2" id="KW-0507">mRNA processing</keyword>
<evidence type="ECO:0000313" key="9">
    <source>
        <dbReference type="Proteomes" id="UP001212841"/>
    </source>
</evidence>
<feature type="compositionally biased region" description="Basic and acidic residues" evidence="6">
    <location>
        <begin position="8"/>
        <end position="31"/>
    </location>
</feature>
<dbReference type="SUPFAM" id="SSF54928">
    <property type="entry name" value="RNA-binding domain, RBD"/>
    <property type="match status" value="1"/>
</dbReference>
<dbReference type="GO" id="GO:0003723">
    <property type="term" value="F:RNA binding"/>
    <property type="evidence" value="ECO:0007669"/>
    <property type="project" value="UniProtKB-KW"/>
</dbReference>
<accession>A0AAD5S3N4</accession>
<dbReference type="SMART" id="SM00361">
    <property type="entry name" value="RRM_1"/>
    <property type="match status" value="1"/>
</dbReference>
<feature type="region of interest" description="Disordered" evidence="6">
    <location>
        <begin position="161"/>
        <end position="180"/>
    </location>
</feature>
<name>A0AAD5S3N4_9FUNG</name>
<dbReference type="FunFam" id="3.30.70.330:FF:000382">
    <property type="entry name" value="G-patch domain-containing protein"/>
    <property type="match status" value="1"/>
</dbReference>
<evidence type="ECO:0000256" key="2">
    <source>
        <dbReference type="ARBA" id="ARBA00022664"/>
    </source>
</evidence>
<dbReference type="Proteomes" id="UP001212841">
    <property type="component" value="Unassembled WGS sequence"/>
</dbReference>
<dbReference type="InterPro" id="IPR012677">
    <property type="entry name" value="Nucleotide-bd_a/b_plait_sf"/>
</dbReference>
<feature type="domain" description="RNA recognition motif" evidence="7">
    <location>
        <begin position="182"/>
        <end position="263"/>
    </location>
</feature>
<evidence type="ECO:0000256" key="3">
    <source>
        <dbReference type="ARBA" id="ARBA00022884"/>
    </source>
</evidence>
<keyword evidence="9" id="KW-1185">Reference proteome</keyword>
<keyword evidence="4" id="KW-0508">mRNA splicing</keyword>
<evidence type="ECO:0000259" key="7">
    <source>
        <dbReference type="SMART" id="SM00361"/>
    </source>
</evidence>
<dbReference type="PANTHER" id="PTHR13288:SF8">
    <property type="entry name" value="SPLICING FACTOR 45"/>
    <property type="match status" value="1"/>
</dbReference>
<dbReference type="GO" id="GO:0045292">
    <property type="term" value="P:mRNA cis splicing, via spliceosome"/>
    <property type="evidence" value="ECO:0007669"/>
    <property type="project" value="InterPro"/>
</dbReference>
<dbReference type="InterPro" id="IPR035979">
    <property type="entry name" value="RBD_domain_sf"/>
</dbReference>
<comment type="caution">
    <text evidence="8">The sequence shown here is derived from an EMBL/GenBank/DDBJ whole genome shotgun (WGS) entry which is preliminary data.</text>
</comment>
<evidence type="ECO:0000313" key="8">
    <source>
        <dbReference type="EMBL" id="KAJ3038460.1"/>
    </source>
</evidence>
<comment type="subcellular location">
    <subcellularLocation>
        <location evidence="1">Nucleus</location>
    </subcellularLocation>
</comment>
<feature type="region of interest" description="Disordered" evidence="6">
    <location>
        <begin position="1"/>
        <end position="150"/>
    </location>
</feature>
<dbReference type="AlphaFoldDB" id="A0AAD5S3N4"/>
<dbReference type="InterPro" id="IPR003954">
    <property type="entry name" value="RRM_euk-type"/>
</dbReference>
<dbReference type="EMBL" id="JADGJD010001728">
    <property type="protein sequence ID" value="KAJ3038460.1"/>
    <property type="molecule type" value="Genomic_DNA"/>
</dbReference>
<feature type="compositionally biased region" description="Pro residues" evidence="6">
    <location>
        <begin position="55"/>
        <end position="75"/>
    </location>
</feature>
<evidence type="ECO:0000256" key="4">
    <source>
        <dbReference type="ARBA" id="ARBA00023187"/>
    </source>
</evidence>
<dbReference type="Gene3D" id="3.30.70.330">
    <property type="match status" value="1"/>
</dbReference>
<protein>
    <recommendedName>
        <fullName evidence="7">RNA recognition motif domain-containing protein</fullName>
    </recommendedName>
</protein>
<organism evidence="8 9">
    <name type="scientific">Rhizophlyctis rosea</name>
    <dbReference type="NCBI Taxonomy" id="64517"/>
    <lineage>
        <taxon>Eukaryota</taxon>
        <taxon>Fungi</taxon>
        <taxon>Fungi incertae sedis</taxon>
        <taxon>Chytridiomycota</taxon>
        <taxon>Chytridiomycota incertae sedis</taxon>
        <taxon>Chytridiomycetes</taxon>
        <taxon>Rhizophlyctidales</taxon>
        <taxon>Rhizophlyctidaceae</taxon>
        <taxon>Rhizophlyctis</taxon>
    </lineage>
</organism>
<proteinExistence type="predicted"/>
<sequence>MIKRRKQETRERKLAEAMEALRGKGRKESPKSRRRRSSSPEDVDGEPMPFAQPQQRPPSSPPPVAFVTPPAPAPAARPADITGEDAYMRRLRMSGMAAPAPPAPRPASPPPPEPEEDEMRQPGLGLGYSGGGLGLGASSDHPPPPRPQMTFVKSAQPFVKSSQPFVQSSQPTPPAEDGPTPVILLTNMVGPGEVDDDLERETAEECGRFGRVVKCVVHEVRHQHVPEMEAVRIFVRFADTASAERAKNDLNGRFFGGRVVTASFYDVGRFDRSDLAPQNGWR</sequence>
<evidence type="ECO:0000256" key="1">
    <source>
        <dbReference type="ARBA" id="ARBA00004123"/>
    </source>
</evidence>